<name>A0A6G0TN96_APHGL</name>
<keyword evidence="3" id="KW-1185">Reference proteome</keyword>
<reference evidence="2 3" key="1">
    <citation type="submission" date="2019-08" db="EMBL/GenBank/DDBJ databases">
        <title>The genome of the soybean aphid Biotype 1, its phylome, world population structure and adaptation to the North American continent.</title>
        <authorList>
            <person name="Giordano R."/>
            <person name="Donthu R.K."/>
            <person name="Hernandez A.G."/>
            <person name="Wright C.L."/>
            <person name="Zimin A.V."/>
        </authorList>
    </citation>
    <scope>NUCLEOTIDE SEQUENCE [LARGE SCALE GENOMIC DNA]</scope>
    <source>
        <tissue evidence="2">Whole aphids</tissue>
    </source>
</reference>
<feature type="transmembrane region" description="Helical" evidence="1">
    <location>
        <begin position="152"/>
        <end position="171"/>
    </location>
</feature>
<accession>A0A6G0TN96</accession>
<sequence>MKIFKYVILTYAFLERNSSNFSFACFSATRALSNSSLSLFASAARLSDSSTSRAVNCSASRVFRSRLTFSSSVYTLNILLLLQLETFQPKDQQSLQIASKKCIDTIDVKNLKILTNASFAKRISSWYCINRCSIIDFSFSAISLNCFSRANLLRSICLTEIFLLLLVFSFVELPLNLNTKFGDVLSTGLIVNFLSSKLTCLISDHWNVVFGVNFPKDVTPNHKSVSFLFYIVIILHWQAFLAYKFLHHNHHTKQIRHMKLIKLKLQADNKYP</sequence>
<dbReference type="EMBL" id="VYZN01000025">
    <property type="protein sequence ID" value="KAE9535972.1"/>
    <property type="molecule type" value="Genomic_DNA"/>
</dbReference>
<evidence type="ECO:0000313" key="2">
    <source>
        <dbReference type="EMBL" id="KAE9535972.1"/>
    </source>
</evidence>
<gene>
    <name evidence="2" type="ORF">AGLY_007873</name>
</gene>
<keyword evidence="1" id="KW-0812">Transmembrane</keyword>
<feature type="transmembrane region" description="Helical" evidence="1">
    <location>
        <begin position="227"/>
        <end position="246"/>
    </location>
</feature>
<evidence type="ECO:0000256" key="1">
    <source>
        <dbReference type="SAM" id="Phobius"/>
    </source>
</evidence>
<keyword evidence="1" id="KW-0472">Membrane</keyword>
<dbReference type="Proteomes" id="UP000475862">
    <property type="component" value="Unassembled WGS sequence"/>
</dbReference>
<dbReference type="AlphaFoldDB" id="A0A6G0TN96"/>
<protein>
    <submittedName>
        <fullName evidence="2">Uncharacterized protein</fullName>
    </submittedName>
</protein>
<proteinExistence type="predicted"/>
<comment type="caution">
    <text evidence="2">The sequence shown here is derived from an EMBL/GenBank/DDBJ whole genome shotgun (WGS) entry which is preliminary data.</text>
</comment>
<evidence type="ECO:0000313" key="3">
    <source>
        <dbReference type="Proteomes" id="UP000475862"/>
    </source>
</evidence>
<keyword evidence="1" id="KW-1133">Transmembrane helix</keyword>
<organism evidence="2 3">
    <name type="scientific">Aphis glycines</name>
    <name type="common">Soybean aphid</name>
    <dbReference type="NCBI Taxonomy" id="307491"/>
    <lineage>
        <taxon>Eukaryota</taxon>
        <taxon>Metazoa</taxon>
        <taxon>Ecdysozoa</taxon>
        <taxon>Arthropoda</taxon>
        <taxon>Hexapoda</taxon>
        <taxon>Insecta</taxon>
        <taxon>Pterygota</taxon>
        <taxon>Neoptera</taxon>
        <taxon>Paraneoptera</taxon>
        <taxon>Hemiptera</taxon>
        <taxon>Sternorrhyncha</taxon>
        <taxon>Aphidomorpha</taxon>
        <taxon>Aphidoidea</taxon>
        <taxon>Aphididae</taxon>
        <taxon>Aphidini</taxon>
        <taxon>Aphis</taxon>
        <taxon>Aphis</taxon>
    </lineage>
</organism>